<keyword evidence="4 7" id="KW-0812">Transmembrane</keyword>
<evidence type="ECO:0000313" key="10">
    <source>
        <dbReference type="Proteomes" id="UP001596270"/>
    </source>
</evidence>
<keyword evidence="6 7" id="KW-0472">Membrane</keyword>
<evidence type="ECO:0000256" key="6">
    <source>
        <dbReference type="ARBA" id="ARBA00023136"/>
    </source>
</evidence>
<keyword evidence="10" id="KW-1185">Reference proteome</keyword>
<feature type="transmembrane region" description="Helical" evidence="7">
    <location>
        <begin position="174"/>
        <end position="193"/>
    </location>
</feature>
<evidence type="ECO:0000256" key="1">
    <source>
        <dbReference type="ARBA" id="ARBA00004651"/>
    </source>
</evidence>
<proteinExistence type="inferred from homology"/>
<evidence type="ECO:0000256" key="3">
    <source>
        <dbReference type="ARBA" id="ARBA00022475"/>
    </source>
</evidence>
<feature type="transmembrane region" description="Helical" evidence="7">
    <location>
        <begin position="117"/>
        <end position="140"/>
    </location>
</feature>
<organism evidence="9 10">
    <name type="scientific">Polaromonas aquatica</name>
    <dbReference type="NCBI Taxonomy" id="332657"/>
    <lineage>
        <taxon>Bacteria</taxon>
        <taxon>Pseudomonadati</taxon>
        <taxon>Pseudomonadota</taxon>
        <taxon>Betaproteobacteria</taxon>
        <taxon>Burkholderiales</taxon>
        <taxon>Comamonadaceae</taxon>
        <taxon>Polaromonas</taxon>
    </lineage>
</organism>
<feature type="domain" description="Type II secretion system protein GspF" evidence="8">
    <location>
        <begin position="222"/>
        <end position="342"/>
    </location>
</feature>
<evidence type="ECO:0000256" key="5">
    <source>
        <dbReference type="ARBA" id="ARBA00022989"/>
    </source>
</evidence>
<comment type="subcellular location">
    <subcellularLocation>
        <location evidence="1">Cell membrane</location>
        <topology evidence="1">Multi-pass membrane protein</topology>
    </subcellularLocation>
</comment>
<comment type="similarity">
    <text evidence="2">Belongs to the GSP F family.</text>
</comment>
<dbReference type="PANTHER" id="PTHR30012:SF0">
    <property type="entry name" value="TYPE II SECRETION SYSTEM PROTEIN F-RELATED"/>
    <property type="match status" value="1"/>
</dbReference>
<dbReference type="Pfam" id="PF00482">
    <property type="entry name" value="T2SSF"/>
    <property type="match status" value="2"/>
</dbReference>
<comment type="caution">
    <text evidence="9">The sequence shown here is derived from an EMBL/GenBank/DDBJ whole genome shotgun (WGS) entry which is preliminary data.</text>
</comment>
<dbReference type="InterPro" id="IPR018076">
    <property type="entry name" value="T2SS_GspF_dom"/>
</dbReference>
<dbReference type="InterPro" id="IPR003004">
    <property type="entry name" value="GspF/PilC"/>
</dbReference>
<evidence type="ECO:0000256" key="4">
    <source>
        <dbReference type="ARBA" id="ARBA00022692"/>
    </source>
</evidence>
<gene>
    <name evidence="9" type="ORF">ACFQND_08320</name>
</gene>
<evidence type="ECO:0000256" key="2">
    <source>
        <dbReference type="ARBA" id="ARBA00005745"/>
    </source>
</evidence>
<feature type="transmembrane region" description="Helical" evidence="7">
    <location>
        <begin position="321"/>
        <end position="344"/>
    </location>
</feature>
<keyword evidence="5 7" id="KW-1133">Transmembrane helix</keyword>
<dbReference type="Gene3D" id="1.20.81.30">
    <property type="entry name" value="Type II secretion system (T2SS), domain F"/>
    <property type="match status" value="2"/>
</dbReference>
<protein>
    <submittedName>
        <fullName evidence="9">Type II secretion system F family protein</fullName>
    </submittedName>
</protein>
<dbReference type="RefSeq" id="WP_377413082.1">
    <property type="nucleotide sequence ID" value="NZ_JBHSRS010000017.1"/>
</dbReference>
<dbReference type="PANTHER" id="PTHR30012">
    <property type="entry name" value="GENERAL SECRETION PATHWAY PROTEIN"/>
    <property type="match status" value="1"/>
</dbReference>
<keyword evidence="3" id="KW-1003">Cell membrane</keyword>
<dbReference type="EMBL" id="JBHSRS010000017">
    <property type="protein sequence ID" value="MFC6281231.1"/>
    <property type="molecule type" value="Genomic_DNA"/>
</dbReference>
<evidence type="ECO:0000313" key="9">
    <source>
        <dbReference type="EMBL" id="MFC6281231.1"/>
    </source>
</evidence>
<reference evidence="10" key="1">
    <citation type="journal article" date="2019" name="Int. J. Syst. Evol. Microbiol.">
        <title>The Global Catalogue of Microorganisms (GCM) 10K type strain sequencing project: providing services to taxonomists for standard genome sequencing and annotation.</title>
        <authorList>
            <consortium name="The Broad Institute Genomics Platform"/>
            <consortium name="The Broad Institute Genome Sequencing Center for Infectious Disease"/>
            <person name="Wu L."/>
            <person name="Ma J."/>
        </authorList>
    </citation>
    <scope>NUCLEOTIDE SEQUENCE [LARGE SCALE GENOMIC DNA]</scope>
    <source>
        <strain evidence="10">CCUG 39402</strain>
    </source>
</reference>
<evidence type="ECO:0000259" key="8">
    <source>
        <dbReference type="Pfam" id="PF00482"/>
    </source>
</evidence>
<evidence type="ECO:0000256" key="7">
    <source>
        <dbReference type="SAM" id="Phobius"/>
    </source>
</evidence>
<accession>A0ABW1TUD9</accession>
<dbReference type="Proteomes" id="UP001596270">
    <property type="component" value="Unassembled WGS sequence"/>
</dbReference>
<name>A0ABW1TUD9_9BURK</name>
<feature type="domain" description="Type II secretion system protein GspF" evidence="8">
    <location>
        <begin position="27"/>
        <end position="146"/>
    </location>
</feature>
<dbReference type="InterPro" id="IPR042094">
    <property type="entry name" value="T2SS_GspF_sf"/>
</dbReference>
<sequence>MTLDELNSAYVRWQFRSAGKVRQALWRKLSKQLRDGIPLIAGLSEIRALKKPNAAISVAIAEWVRGLNNGRKLSDVVQPWVTTEESMLIVAGEQSGSLDDALQSVVKVAKASAAIRSAVIGGLAYPIFLLFVSIAALYFFGFKIIPAFSKAARPDVWVGLARTMIDAAAFIQNWLLWICVVVVILVGAFFVSLPRWNSSVRVVLDRYAPYSIYRVMQGSSWLIALSALVQAGVRIETAIEQLGMNAHAWARARSDAALKGLRAGRNLGESLERSGYEFPDREIISDIRLYASKSGFDEALRQIGDEWITESVDRVKSLMNIVFGVSMLLVGGVIMFIAAGFVAMQLQLTQILQRATQ</sequence>